<feature type="transmembrane region" description="Helical" evidence="9">
    <location>
        <begin position="539"/>
        <end position="562"/>
    </location>
</feature>
<dbReference type="Proteomes" id="UP000191672">
    <property type="component" value="Unassembled WGS sequence"/>
</dbReference>
<evidence type="ECO:0000256" key="6">
    <source>
        <dbReference type="ARBA" id="ARBA00023136"/>
    </source>
</evidence>
<feature type="transmembrane region" description="Helical" evidence="9">
    <location>
        <begin position="281"/>
        <end position="302"/>
    </location>
</feature>
<evidence type="ECO:0000256" key="4">
    <source>
        <dbReference type="ARBA" id="ARBA00022692"/>
    </source>
</evidence>
<feature type="transmembrane region" description="Helical" evidence="9">
    <location>
        <begin position="459"/>
        <end position="477"/>
    </location>
</feature>
<feature type="transmembrane region" description="Helical" evidence="9">
    <location>
        <begin position="418"/>
        <end position="438"/>
    </location>
</feature>
<proteinExistence type="inferred from homology"/>
<evidence type="ECO:0000256" key="8">
    <source>
        <dbReference type="SAM" id="MobiDB-lite"/>
    </source>
</evidence>
<keyword evidence="11" id="KW-1185">Reference proteome</keyword>
<keyword evidence="6 9" id="KW-0472">Membrane</keyword>
<dbReference type="InterPro" id="IPR018456">
    <property type="entry name" value="PTR2_symporter_CS"/>
</dbReference>
<feature type="transmembrane region" description="Helical" evidence="9">
    <location>
        <begin position="167"/>
        <end position="186"/>
    </location>
</feature>
<keyword evidence="4 7" id="KW-0812">Transmembrane</keyword>
<dbReference type="InterPro" id="IPR000109">
    <property type="entry name" value="POT_fam"/>
</dbReference>
<keyword evidence="5 9" id="KW-1133">Transmembrane helix</keyword>
<dbReference type="Pfam" id="PF00854">
    <property type="entry name" value="PTR2"/>
    <property type="match status" value="1"/>
</dbReference>
<organism evidence="10 11">
    <name type="scientific">Penicillium antarcticum</name>
    <dbReference type="NCBI Taxonomy" id="416450"/>
    <lineage>
        <taxon>Eukaryota</taxon>
        <taxon>Fungi</taxon>
        <taxon>Dikarya</taxon>
        <taxon>Ascomycota</taxon>
        <taxon>Pezizomycotina</taxon>
        <taxon>Eurotiomycetes</taxon>
        <taxon>Eurotiomycetidae</taxon>
        <taxon>Eurotiales</taxon>
        <taxon>Aspergillaceae</taxon>
        <taxon>Penicillium</taxon>
    </lineage>
</organism>
<evidence type="ECO:0000256" key="7">
    <source>
        <dbReference type="RuleBase" id="RU003755"/>
    </source>
</evidence>
<feature type="transmembrane region" description="Helical" evidence="9">
    <location>
        <begin position="503"/>
        <end position="527"/>
    </location>
</feature>
<evidence type="ECO:0000256" key="9">
    <source>
        <dbReference type="SAM" id="Phobius"/>
    </source>
</evidence>
<protein>
    <submittedName>
        <fullName evidence="10">Uncharacterized protein</fullName>
    </submittedName>
</protein>
<feature type="transmembrane region" description="Helical" evidence="9">
    <location>
        <begin position="378"/>
        <end position="398"/>
    </location>
</feature>
<dbReference type="AlphaFoldDB" id="A0A1V6PX46"/>
<feature type="transmembrane region" description="Helical" evidence="9">
    <location>
        <begin position="568"/>
        <end position="590"/>
    </location>
</feature>
<dbReference type="PROSITE" id="PS01023">
    <property type="entry name" value="PTR2_2"/>
    <property type="match status" value="1"/>
</dbReference>
<comment type="caution">
    <text evidence="10">The sequence shown here is derived from an EMBL/GenBank/DDBJ whole genome shotgun (WGS) entry which is preliminary data.</text>
</comment>
<dbReference type="EMBL" id="MDYN01000028">
    <property type="protein sequence ID" value="OQD81287.1"/>
    <property type="molecule type" value="Genomic_DNA"/>
</dbReference>
<dbReference type="Gene3D" id="1.20.1250.20">
    <property type="entry name" value="MFS general substrate transporter like domains"/>
    <property type="match status" value="1"/>
</dbReference>
<name>A0A1V6PX46_9EURO</name>
<evidence type="ECO:0000256" key="1">
    <source>
        <dbReference type="ARBA" id="ARBA00004141"/>
    </source>
</evidence>
<reference evidence="11" key="1">
    <citation type="journal article" date="2017" name="Nat. Microbiol.">
        <title>Global analysis of biosynthetic gene clusters reveals vast potential of secondary metabolite production in Penicillium species.</title>
        <authorList>
            <person name="Nielsen J.C."/>
            <person name="Grijseels S."/>
            <person name="Prigent S."/>
            <person name="Ji B."/>
            <person name="Dainat J."/>
            <person name="Nielsen K.F."/>
            <person name="Frisvad J.C."/>
            <person name="Workman M."/>
            <person name="Nielsen J."/>
        </authorList>
    </citation>
    <scope>NUCLEOTIDE SEQUENCE [LARGE SCALE GENOMIC DNA]</scope>
    <source>
        <strain evidence="11">IBT 31811</strain>
    </source>
</reference>
<evidence type="ECO:0000313" key="11">
    <source>
        <dbReference type="Proteomes" id="UP000191672"/>
    </source>
</evidence>
<dbReference type="SUPFAM" id="SSF103473">
    <property type="entry name" value="MFS general substrate transporter"/>
    <property type="match status" value="1"/>
</dbReference>
<keyword evidence="3 7" id="KW-0813">Transport</keyword>
<sequence length="748" mass="82975">MATQAVNRSSDSLAIRDTEVTVVKSDAEKPSKNIIPASYNLGLGDEDPTEEELHGPTALRRVSAPIPWSVYTVAFVELCERFSYYGTQVLYSNFVNHSLPLPAPYGPAGSHHNTGAGGSTSQGVSGALGKGPETANGINTFNTFWCYCVPLLGAYVADEYWGRYKTICWSIGFAILGHVILVISAIPPVITNTNACFGVFMLGVIVMGFGTGGFKPNISALVVEQIPAVNLKVRTLPSGERVVVDPTITQSRIYHYFYLFINIGALVGQIGMAYAEKYVGFWLSFLLPTLMFMTTPFVMWWGRHRYRQSPPQGSVTSKAVKAFMYVMRERWSWNPFVFWKRTHDGTLWESVKPSNIEPRFRPKWMTFDDAWVDEVRRGFAACAVFCWYPLYWLAYGQLTNNFTSQASTMTLHGVPNDVVNNLDPFALIIFIPICDALLYPGLRKMGIQFTAIKKITAGFWLAALAMVWAAVIQYYIYKTSPCGTDANNCYTEDGSVNPSPLNVWAQTGCYVLVAFSEIFASITSLEYAYSKAPRNMRSLVQAISLFTNAISAAIAEALNPLAKDPLLIWNYGVFAVLAFVGGCGFIWQFWQLDMEEDALNNLPEGHVEANEKMAQFEAAEIGPVRGTPTLCTTCHISAIFRLRPMIASEMQMPGNGCIGCLCFTPQPNPPAYSNPNQALRVRIKLPRRRSRLWLFQLQPSAQRSKASHLSPAPENAHTAKVSRMSQRKPRGPTFDVTTPPARIPLAAP</sequence>
<gene>
    <name evidence="10" type="ORF">PENANT_c028G09531</name>
</gene>
<dbReference type="GO" id="GO:0005886">
    <property type="term" value="C:plasma membrane"/>
    <property type="evidence" value="ECO:0007669"/>
    <property type="project" value="UniProtKB-ARBA"/>
</dbReference>
<comment type="subcellular location">
    <subcellularLocation>
        <location evidence="1 7">Membrane</location>
        <topology evidence="1 7">Multi-pass membrane protein</topology>
    </subcellularLocation>
</comment>
<dbReference type="GO" id="GO:0071916">
    <property type="term" value="F:dipeptide transmembrane transporter activity"/>
    <property type="evidence" value="ECO:0007669"/>
    <property type="project" value="UniProtKB-ARBA"/>
</dbReference>
<accession>A0A1V6PX46</accession>
<feature type="transmembrane region" description="Helical" evidence="9">
    <location>
        <begin position="256"/>
        <end position="275"/>
    </location>
</feature>
<dbReference type="PANTHER" id="PTHR11654">
    <property type="entry name" value="OLIGOPEPTIDE TRANSPORTER-RELATED"/>
    <property type="match status" value="1"/>
</dbReference>
<evidence type="ECO:0000256" key="3">
    <source>
        <dbReference type="ARBA" id="ARBA00022448"/>
    </source>
</evidence>
<evidence type="ECO:0000256" key="5">
    <source>
        <dbReference type="ARBA" id="ARBA00022989"/>
    </source>
</evidence>
<evidence type="ECO:0000256" key="2">
    <source>
        <dbReference type="ARBA" id="ARBA00005982"/>
    </source>
</evidence>
<dbReference type="InterPro" id="IPR036259">
    <property type="entry name" value="MFS_trans_sf"/>
</dbReference>
<dbReference type="FunFam" id="1.20.1250.20:FF:000085">
    <property type="entry name" value="MFS peptide transporter Ptr2"/>
    <property type="match status" value="1"/>
</dbReference>
<feature type="region of interest" description="Disordered" evidence="8">
    <location>
        <begin position="703"/>
        <end position="748"/>
    </location>
</feature>
<evidence type="ECO:0000313" key="10">
    <source>
        <dbReference type="EMBL" id="OQD81287.1"/>
    </source>
</evidence>
<comment type="similarity">
    <text evidence="2 7">Belongs to the major facilitator superfamily. Proton-dependent oligopeptide transporter (POT/PTR) (TC 2.A.17) family.</text>
</comment>